<dbReference type="AlphaFoldDB" id="A0A2N1PIW8"/>
<protein>
    <submittedName>
        <fullName evidence="1">Uncharacterized protein</fullName>
    </submittedName>
</protein>
<accession>A0A2N1PIW8</accession>
<dbReference type="Proteomes" id="UP000233256">
    <property type="component" value="Unassembled WGS sequence"/>
</dbReference>
<evidence type="ECO:0000313" key="2">
    <source>
        <dbReference type="Proteomes" id="UP000233256"/>
    </source>
</evidence>
<organism evidence="1 2">
    <name type="scientific">Candidatus Wallbacteria bacterium HGW-Wallbacteria-1</name>
    <dbReference type="NCBI Taxonomy" id="2013854"/>
    <lineage>
        <taxon>Bacteria</taxon>
        <taxon>Candidatus Walliibacteriota</taxon>
    </lineage>
</organism>
<name>A0A2N1PIW8_9BACT</name>
<proteinExistence type="predicted"/>
<dbReference type="Gene3D" id="3.40.50.1220">
    <property type="entry name" value="TPP-binding domain"/>
    <property type="match status" value="1"/>
</dbReference>
<dbReference type="SUPFAM" id="SSF52467">
    <property type="entry name" value="DHS-like NAD/FAD-binding domain"/>
    <property type="match status" value="1"/>
</dbReference>
<reference evidence="1 2" key="1">
    <citation type="journal article" date="2017" name="ISME J.">
        <title>Potential for microbial H2 and metal transformations associated with novel bacteria and archaea in deep terrestrial subsurface sediments.</title>
        <authorList>
            <person name="Hernsdorf A.W."/>
            <person name="Amano Y."/>
            <person name="Miyakawa K."/>
            <person name="Ise K."/>
            <person name="Suzuki Y."/>
            <person name="Anantharaman K."/>
            <person name="Probst A."/>
            <person name="Burstein D."/>
            <person name="Thomas B.C."/>
            <person name="Banfield J.F."/>
        </authorList>
    </citation>
    <scope>NUCLEOTIDE SEQUENCE [LARGE SCALE GENOMIC DNA]</scope>
    <source>
        <strain evidence="1">HGW-Wallbacteria-1</strain>
    </source>
</reference>
<sequence>MKEKKDDKLEKLTTIIQKKLDGNPVILVGSGGSIPYGLPSMKDLADKIFEELNDKYSTDESWKDFIVELETSNNLEYALEKIELNENIHHSIISVIWKFIDQADRKAITSFLKTVTTPAISLILKKFVQQTGTTNIITTNYDRVIEYAIDAVQGNVRSGFQGDCVKTFGFTSERNNVKRCINLFKVHGSIDWFRHKENFNLVATNFYDQIELADSYDAMIVTPGNGKYKETHNDPFRTVMAEADKALRNSPSYLCVGYGFNDEHIQPIIIDENRNKTKPIVIVTKDVTQKMEELFLTVKDSNCIILSENSGGGTMVRYSKSDSVVFDEEYWKLDQFYKLWLE</sequence>
<evidence type="ECO:0000313" key="1">
    <source>
        <dbReference type="EMBL" id="PKK88256.1"/>
    </source>
</evidence>
<dbReference type="InterPro" id="IPR029035">
    <property type="entry name" value="DHS-like_NAD/FAD-binding_dom"/>
</dbReference>
<dbReference type="Pfam" id="PF13289">
    <property type="entry name" value="SIR2_2"/>
    <property type="match status" value="1"/>
</dbReference>
<dbReference type="EMBL" id="PGXC01000056">
    <property type="protein sequence ID" value="PKK88256.1"/>
    <property type="molecule type" value="Genomic_DNA"/>
</dbReference>
<comment type="caution">
    <text evidence="1">The sequence shown here is derived from an EMBL/GenBank/DDBJ whole genome shotgun (WGS) entry which is preliminary data.</text>
</comment>
<gene>
    <name evidence="1" type="ORF">CVV64_19650</name>
</gene>